<gene>
    <name evidence="1" type="ordered locus">Weevi_1128</name>
</gene>
<keyword evidence="2" id="KW-1185">Reference proteome</keyword>
<dbReference type="InterPro" id="IPR036038">
    <property type="entry name" value="Aminotransferase-like"/>
</dbReference>
<dbReference type="AlphaFoldDB" id="F0P2J8"/>
<dbReference type="HOGENOM" id="CLU_114524_0_0_10"/>
<evidence type="ECO:0000313" key="1">
    <source>
        <dbReference type="EMBL" id="ADX67837.1"/>
    </source>
</evidence>
<dbReference type="SUPFAM" id="SSF56752">
    <property type="entry name" value="D-aminoacid aminotransferase-like PLP-dependent enzymes"/>
    <property type="match status" value="1"/>
</dbReference>
<name>F0P2J8_WEEVC</name>
<dbReference type="EMBL" id="CP002455">
    <property type="protein sequence ID" value="ADX67837.1"/>
    <property type="molecule type" value="Genomic_DNA"/>
</dbReference>
<proteinExistence type="predicted"/>
<dbReference type="InterPro" id="IPR043131">
    <property type="entry name" value="BCAT-like_N"/>
</dbReference>
<dbReference type="eggNOG" id="COG0115">
    <property type="taxonomic scope" value="Bacteria"/>
</dbReference>
<dbReference type="RefSeq" id="WP_013598227.1">
    <property type="nucleotide sequence ID" value="NC_015144.1"/>
</dbReference>
<organism evidence="1 2">
    <name type="scientific">Weeksella virosa (strain ATCC 43766 / DSM 16922 / JCM 21250 / CCUG 30538 / CDC 9751 / IAM 14551 / NBRC 16016 / NCTC 11634 / CL345/78)</name>
    <dbReference type="NCBI Taxonomy" id="865938"/>
    <lineage>
        <taxon>Bacteria</taxon>
        <taxon>Pseudomonadati</taxon>
        <taxon>Bacteroidota</taxon>
        <taxon>Flavobacteriia</taxon>
        <taxon>Flavobacteriales</taxon>
        <taxon>Weeksellaceae</taxon>
        <taxon>Weeksella</taxon>
    </lineage>
</organism>
<dbReference type="KEGG" id="wvi:Weevi_1128"/>
<evidence type="ECO:0008006" key="3">
    <source>
        <dbReference type="Google" id="ProtNLM"/>
    </source>
</evidence>
<accession>F0P2J8</accession>
<dbReference type="InterPro" id="IPR001544">
    <property type="entry name" value="Aminotrans_IV"/>
</dbReference>
<dbReference type="Gene3D" id="3.30.470.10">
    <property type="match status" value="1"/>
</dbReference>
<protein>
    <recommendedName>
        <fullName evidence="3">Aminotransferase class IV</fullName>
    </recommendedName>
</protein>
<dbReference type="Pfam" id="PF01063">
    <property type="entry name" value="Aminotran_4"/>
    <property type="match status" value="1"/>
</dbReference>
<sequence length="214" mass="25107">MQKVNIENCYRKYTYPFVETICLIDGKPRLLRYHNRRLNHTRKMIFGSTDFIDLADYIPQKFHSGKQKLRVLYNERILSVKATDYQIDEIEKISAVTIDSSFSYTYKSSNRAYFAQLLDEHNAQDLVLIQNNLITDTTYCNLIFFDGHRWLTPSQPLLEGCMRQNLIENHGILPVIIRTEDLDKLVSFKRINAMRSFDEAQEIAISAILIEQKC</sequence>
<dbReference type="InterPro" id="IPR043132">
    <property type="entry name" value="BCAT-like_C"/>
</dbReference>
<reference evidence="2" key="2">
    <citation type="journal article" date="2011" name="Stand. Genomic Sci.">
        <title>Complete genome sequence of Weeksella virosa type strain (9751T).</title>
        <authorList>
            <person name="Lang E."/>
            <person name="Teshima H."/>
            <person name="Lucas S."/>
            <person name="Lapidus A."/>
            <person name="Hammon N."/>
            <person name="Deshpande S."/>
            <person name="Nolan M."/>
            <person name="Cheng J."/>
            <person name="Pitluck S."/>
            <person name="Liolios K."/>
            <person name="Pagani I."/>
            <person name="Mikhailova N."/>
            <person name="Ivanova N."/>
            <person name="Mavromatis K."/>
            <person name="Pati A."/>
            <person name="Tapia R."/>
            <person name="Han C."/>
            <person name="Goodwin L."/>
            <person name="Chen A."/>
            <person name="Palaniappan K."/>
            <person name="Land M."/>
            <person name="Hauser L."/>
            <person name="Chang Y."/>
            <person name="Jeffries C."/>
            <person name="Brambilla E."/>
            <person name="Kopitz M."/>
            <person name="Rohde M."/>
            <person name="Goker M."/>
            <person name="Tindall B."/>
            <person name="Detter J."/>
            <person name="Woyke T."/>
            <person name="Bristow J."/>
            <person name="Eisen J."/>
            <person name="Markowitz V."/>
            <person name="Hugenholtz P."/>
            <person name="Klenk H."/>
            <person name="Kyrpides N."/>
        </authorList>
    </citation>
    <scope>NUCLEOTIDE SEQUENCE [LARGE SCALE GENOMIC DNA]</scope>
    <source>
        <strain evidence="2">ATCC 43766 / DSM 16922 / JCM 21250 / NBRC 16016 / NCTC 11634 / CL345/78</strain>
    </source>
</reference>
<dbReference type="Gene3D" id="3.20.10.10">
    <property type="entry name" value="D-amino Acid Aminotransferase, subunit A, domain 2"/>
    <property type="match status" value="1"/>
</dbReference>
<reference evidence="1 2" key="1">
    <citation type="journal article" date="2011" name="Stand. Genomic Sci.">
        <title>Complete genome sequence of Weeksella virosa type strain (9751).</title>
        <authorList>
            <person name="Lang E."/>
            <person name="Teshima H."/>
            <person name="Lucas S."/>
            <person name="Lapidus A."/>
            <person name="Hammon N."/>
            <person name="Deshpande S."/>
            <person name="Nolan M."/>
            <person name="Cheng J.F."/>
            <person name="Pitluck S."/>
            <person name="Liolios K."/>
            <person name="Pagani I."/>
            <person name="Mikhailova N."/>
            <person name="Ivanova N."/>
            <person name="Mavromatis K."/>
            <person name="Pati A."/>
            <person name="Tapia R."/>
            <person name="Han C."/>
            <person name="Goodwin L."/>
            <person name="Chen A."/>
            <person name="Palaniappan K."/>
            <person name="Land M."/>
            <person name="Hauser L."/>
            <person name="Chang Y.J."/>
            <person name="Jeffries C.D."/>
            <person name="Brambilla E.M."/>
            <person name="Kopitz M."/>
            <person name="Rohde M."/>
            <person name="Goker M."/>
            <person name="Tindall B.J."/>
            <person name="Detter J.C."/>
            <person name="Woyke T."/>
            <person name="Bristow J."/>
            <person name="Eisen J.A."/>
            <person name="Markowitz V."/>
            <person name="Hugenholtz P."/>
            <person name="Klenk H.P."/>
            <person name="Kyrpides N.C."/>
        </authorList>
    </citation>
    <scope>NUCLEOTIDE SEQUENCE [LARGE SCALE GENOMIC DNA]</scope>
    <source>
        <strain evidence="2">ATCC 43766 / DSM 16922 / JCM 21250 / NBRC 16016 / NCTC 11634 / CL345/78</strain>
    </source>
</reference>
<dbReference type="STRING" id="865938.Weevi_1128"/>
<dbReference type="GO" id="GO:0003824">
    <property type="term" value="F:catalytic activity"/>
    <property type="evidence" value="ECO:0007669"/>
    <property type="project" value="InterPro"/>
</dbReference>
<evidence type="ECO:0000313" key="2">
    <source>
        <dbReference type="Proteomes" id="UP000008641"/>
    </source>
</evidence>
<dbReference type="Proteomes" id="UP000008641">
    <property type="component" value="Chromosome"/>
</dbReference>